<reference evidence="1 2" key="1">
    <citation type="submission" date="2019-02" db="EMBL/GenBank/DDBJ databases">
        <title>Polymorphobacter sp. isolated from the lake at the Tibet of China.</title>
        <authorList>
            <person name="Li A."/>
        </authorList>
    </citation>
    <scope>NUCLEOTIDE SEQUENCE [LARGE SCALE GENOMIC DNA]</scope>
    <source>
        <strain evidence="1 2">DJ1R-1</strain>
    </source>
</reference>
<dbReference type="SUPFAM" id="SSF55136">
    <property type="entry name" value="Probable bacterial effector-binding domain"/>
    <property type="match status" value="1"/>
</dbReference>
<keyword evidence="2" id="KW-1185">Reference proteome</keyword>
<protein>
    <submittedName>
        <fullName evidence="1">Heme-binding protein</fullName>
    </submittedName>
</protein>
<dbReference type="Proteomes" id="UP000297737">
    <property type="component" value="Unassembled WGS sequence"/>
</dbReference>
<dbReference type="EMBL" id="SIHO01000002">
    <property type="protein sequence ID" value="TFU03283.1"/>
    <property type="molecule type" value="Genomic_DNA"/>
</dbReference>
<dbReference type="PANTHER" id="PTHR11220:SF58">
    <property type="entry name" value="SOUL HEME-BINDING FAMILY PROTEIN"/>
    <property type="match status" value="1"/>
</dbReference>
<dbReference type="Gene3D" id="3.20.80.10">
    <property type="entry name" value="Regulatory factor, effector binding domain"/>
    <property type="match status" value="2"/>
</dbReference>
<organism evidence="1 2">
    <name type="scientific">Glacieibacterium arshaanense</name>
    <dbReference type="NCBI Taxonomy" id="2511025"/>
    <lineage>
        <taxon>Bacteria</taxon>
        <taxon>Pseudomonadati</taxon>
        <taxon>Pseudomonadota</taxon>
        <taxon>Alphaproteobacteria</taxon>
        <taxon>Sphingomonadales</taxon>
        <taxon>Sphingosinicellaceae</taxon>
        <taxon>Glacieibacterium</taxon>
    </lineage>
</organism>
<evidence type="ECO:0000313" key="1">
    <source>
        <dbReference type="EMBL" id="TFU03283.1"/>
    </source>
</evidence>
<sequence length="186" mass="20084">MATEEPPFTVSVKQGDFEVRDYPALVAAEVSVSGDRKDAASKGFRLLAGYIFGGNTRQQSIAMTAPVVQAPAASEKIAMTAPVLQTGGDGNWVVRFIMPQGSTLETLPKPNNPKVQLRAIPPSRMAVVRFSGLVGQDAVDAKTLALTQFVKAQKLQPTGAASLAQYNPPWTLWFMRRNEVMIPVAR</sequence>
<gene>
    <name evidence="1" type="ORF">EUV02_08835</name>
</gene>
<name>A0A4Y9EN75_9SPHN</name>
<dbReference type="InterPro" id="IPR011256">
    <property type="entry name" value="Reg_factor_effector_dom_sf"/>
</dbReference>
<evidence type="ECO:0000313" key="2">
    <source>
        <dbReference type="Proteomes" id="UP000297737"/>
    </source>
</evidence>
<dbReference type="AlphaFoldDB" id="A0A4Y9EN75"/>
<comment type="caution">
    <text evidence="1">The sequence shown here is derived from an EMBL/GenBank/DDBJ whole genome shotgun (WGS) entry which is preliminary data.</text>
</comment>
<accession>A0A4Y9EN75</accession>
<dbReference type="Pfam" id="PF04832">
    <property type="entry name" value="SOUL"/>
    <property type="match status" value="1"/>
</dbReference>
<proteinExistence type="predicted"/>
<dbReference type="RefSeq" id="WP_135245875.1">
    <property type="nucleotide sequence ID" value="NZ_SIHO01000002.1"/>
</dbReference>
<dbReference type="OrthoDB" id="2156220at2"/>
<dbReference type="PANTHER" id="PTHR11220">
    <property type="entry name" value="HEME-BINDING PROTEIN-RELATED"/>
    <property type="match status" value="1"/>
</dbReference>
<dbReference type="InterPro" id="IPR006917">
    <property type="entry name" value="SOUL_heme-bd"/>
</dbReference>